<dbReference type="InterPro" id="IPR045851">
    <property type="entry name" value="AMP-bd_C_sf"/>
</dbReference>
<evidence type="ECO:0000313" key="3">
    <source>
        <dbReference type="EMBL" id="EXV04508.1"/>
    </source>
</evidence>
<feature type="domain" description="AMP-dependent synthetase/ligase" evidence="1">
    <location>
        <begin position="47"/>
        <end position="428"/>
    </location>
</feature>
<feature type="domain" description="AMP-binding enzyme C-terminal" evidence="2">
    <location>
        <begin position="487"/>
        <end position="567"/>
    </location>
</feature>
<dbReference type="OrthoDB" id="6509636at2759"/>
<accession>A0A0A1V4N5</accession>
<evidence type="ECO:0000259" key="1">
    <source>
        <dbReference type="Pfam" id="PF00501"/>
    </source>
</evidence>
<dbReference type="Pfam" id="PF13193">
    <property type="entry name" value="AMP-binding_C"/>
    <property type="match status" value="1"/>
</dbReference>
<dbReference type="PANTHER" id="PTHR24096:SF422">
    <property type="entry name" value="BCDNA.GH02901"/>
    <property type="match status" value="1"/>
</dbReference>
<dbReference type="Proteomes" id="UP000030151">
    <property type="component" value="Unassembled WGS sequence"/>
</dbReference>
<dbReference type="Gene3D" id="3.40.50.12780">
    <property type="entry name" value="N-terminal domain of ligase-like"/>
    <property type="match status" value="1"/>
</dbReference>
<dbReference type="GO" id="GO:0016405">
    <property type="term" value="F:CoA-ligase activity"/>
    <property type="evidence" value="ECO:0007669"/>
    <property type="project" value="TreeGrafter"/>
</dbReference>
<dbReference type="PROSITE" id="PS00455">
    <property type="entry name" value="AMP_BINDING"/>
    <property type="match status" value="1"/>
</dbReference>
<name>A0A0A1V4N5_9HYPO</name>
<dbReference type="eggNOG" id="KOG1176">
    <property type="taxonomic scope" value="Eukaryota"/>
</dbReference>
<dbReference type="InterPro" id="IPR020845">
    <property type="entry name" value="AMP-binding_CS"/>
</dbReference>
<organism evidence="3 4">
    <name type="scientific">Metarhizium robertsii</name>
    <dbReference type="NCBI Taxonomy" id="568076"/>
    <lineage>
        <taxon>Eukaryota</taxon>
        <taxon>Fungi</taxon>
        <taxon>Dikarya</taxon>
        <taxon>Ascomycota</taxon>
        <taxon>Pezizomycotina</taxon>
        <taxon>Sordariomycetes</taxon>
        <taxon>Hypocreomycetidae</taxon>
        <taxon>Hypocreales</taxon>
        <taxon>Clavicipitaceae</taxon>
        <taxon>Metarhizium</taxon>
    </lineage>
</organism>
<evidence type="ECO:0000313" key="4">
    <source>
        <dbReference type="Proteomes" id="UP000030151"/>
    </source>
</evidence>
<proteinExistence type="predicted"/>
<dbReference type="InterPro" id="IPR042099">
    <property type="entry name" value="ANL_N_sf"/>
</dbReference>
<dbReference type="Pfam" id="PF00501">
    <property type="entry name" value="AMP-binding"/>
    <property type="match status" value="1"/>
</dbReference>
<dbReference type="EMBL" id="JELW01000002">
    <property type="protein sequence ID" value="EXV04508.1"/>
    <property type="molecule type" value="Genomic_DNA"/>
</dbReference>
<dbReference type="AlphaFoldDB" id="A0A0A1V4N5"/>
<dbReference type="HOGENOM" id="CLU_000022_59_2_1"/>
<sequence length="588" mass="64817">MPFYPPSWVPQLPEIPDSISLETFMFDERYGRCPVQHSRAPFTDGLTGRSYSVLELQQRVDHLSRALSKELGFEAHQGTEWDKVVACFSLNSIDYLTLAWAVHRLGGILSCVNASYNASELEYQLRDSGAKAVFTCLPLLKTTMAAVARIGIPEERIFLHQLAPSVTPGLSNPGLKTTDDLIRAGASLPSCKPADAYWQKGDGAKRIAFLCYSSGTSGLPKGVMIAHRNVIANAIQFVAHGRPNRDSLEKELGVSCYTENCLGLLPMSHIYGLIVICHVGPYRGDGVVVLPRYDFKLLLHTIQDFRIEMLYLVPPMILHVTKQPDVVKQFDLSSVRAVFTGAAPLKEDTAKDFLKVLPKVVLLQGYGLTETSTVVCATMPQDIFLGGSGSLLPGFVARIFTPEGQEVKEYDKPGELWVHSPSVVVGYLNNKKATDETFVTADDGLRYMRTGDEVLVTKSEKGNEHIFVTDRIKELIKVKGHQVAPAELEGHLLTHPAVNDCVVIGVAADREGEVPKAFVVKTPGVKGADGDIIESIMKHVADHKSDYKRLRGGVEFIDVVPKNPSGKILRRLIRDKEKAKTKREQAKF</sequence>
<dbReference type="InterPro" id="IPR025110">
    <property type="entry name" value="AMP-bd_C"/>
</dbReference>
<dbReference type="Gene3D" id="3.30.300.30">
    <property type="match status" value="1"/>
</dbReference>
<dbReference type="InterPro" id="IPR000873">
    <property type="entry name" value="AMP-dep_synth/lig_dom"/>
</dbReference>
<dbReference type="PANTHER" id="PTHR24096">
    <property type="entry name" value="LONG-CHAIN-FATTY-ACID--COA LIGASE"/>
    <property type="match status" value="1"/>
</dbReference>
<dbReference type="SUPFAM" id="SSF56801">
    <property type="entry name" value="Acetyl-CoA synthetase-like"/>
    <property type="match status" value="1"/>
</dbReference>
<reference evidence="3 4" key="1">
    <citation type="submission" date="2014-02" db="EMBL/GenBank/DDBJ databases">
        <title>The genome sequence of the entomopathogenic fungus Metarhizium robertsii ARSEF 2575.</title>
        <authorList>
            <person name="Giuliano Garisto Donzelli B."/>
            <person name="Roe B.A."/>
            <person name="Macmil S.L."/>
            <person name="Krasnoff S.B."/>
            <person name="Gibson D.M."/>
        </authorList>
    </citation>
    <scope>NUCLEOTIDE SEQUENCE [LARGE SCALE GENOMIC DNA]</scope>
    <source>
        <strain evidence="3 4">ARSEF 2575</strain>
    </source>
</reference>
<protein>
    <submittedName>
        <fullName evidence="3">AMP-binding enzyme</fullName>
    </submittedName>
</protein>
<gene>
    <name evidence="3" type="ORF">X797_002189</name>
</gene>
<comment type="caution">
    <text evidence="3">The sequence shown here is derived from an EMBL/GenBank/DDBJ whole genome shotgun (WGS) entry which is preliminary data.</text>
</comment>
<evidence type="ECO:0000259" key="2">
    <source>
        <dbReference type="Pfam" id="PF13193"/>
    </source>
</evidence>